<dbReference type="Proteomes" id="UP001152485">
    <property type="component" value="Unassembled WGS sequence"/>
</dbReference>
<protein>
    <recommendedName>
        <fullName evidence="1">Lcl C-terminal domain-containing protein</fullName>
    </recommendedName>
</protein>
<sequence>MITRAIISVLLVAVLLYLNVNYGGHKEIVPQHHQRFTKITAQGGQLTPWQGPWSCVLDNQLSLLWEVKTDDESIHDGYWTYSWYDQNKGHPNFGDCYFETARCDTQDLINRTNTLSLCGQTNWRLPTKSELASLLQSPSRPGHVYIAHDYFINIQKGDYWSSDANTTLSQHYEHLKFGAKAVNFHKGSVIALPYRNAAFVILVSDITQTHPLSQLSSRDTPLKQ</sequence>
<proteinExistence type="predicted"/>
<evidence type="ECO:0000313" key="2">
    <source>
        <dbReference type="EMBL" id="CAH9057266.1"/>
    </source>
</evidence>
<evidence type="ECO:0000259" key="1">
    <source>
        <dbReference type="Pfam" id="PF07603"/>
    </source>
</evidence>
<gene>
    <name evidence="2" type="ORF">PSECIP111951_01632</name>
</gene>
<feature type="domain" description="Lcl C-terminal" evidence="1">
    <location>
        <begin position="55"/>
        <end position="203"/>
    </location>
</feature>
<comment type="caution">
    <text evidence="2">The sequence shown here is derived from an EMBL/GenBank/DDBJ whole genome shotgun (WGS) entry which is preliminary data.</text>
</comment>
<accession>A0ABM9GH35</accession>
<dbReference type="InterPro" id="IPR011460">
    <property type="entry name" value="Lcl_C"/>
</dbReference>
<dbReference type="Pfam" id="PF07603">
    <property type="entry name" value="Lcl_C"/>
    <property type="match status" value="1"/>
</dbReference>
<dbReference type="EMBL" id="CAMAPD010000006">
    <property type="protein sequence ID" value="CAH9057266.1"/>
    <property type="molecule type" value="Genomic_DNA"/>
</dbReference>
<name>A0ABM9GH35_9GAMM</name>
<dbReference type="RefSeq" id="WP_261592790.1">
    <property type="nucleotide sequence ID" value="NZ_CAMAPD010000006.1"/>
</dbReference>
<organism evidence="2 3">
    <name type="scientific">Pseudoalteromonas holothuriae</name>
    <dbReference type="NCBI Taxonomy" id="2963714"/>
    <lineage>
        <taxon>Bacteria</taxon>
        <taxon>Pseudomonadati</taxon>
        <taxon>Pseudomonadota</taxon>
        <taxon>Gammaproteobacteria</taxon>
        <taxon>Alteromonadales</taxon>
        <taxon>Pseudoalteromonadaceae</taxon>
        <taxon>Pseudoalteromonas</taxon>
    </lineage>
</organism>
<reference evidence="2 3" key="1">
    <citation type="submission" date="2022-07" db="EMBL/GenBank/DDBJ databases">
        <authorList>
            <person name="Criscuolo A."/>
        </authorList>
    </citation>
    <scope>NUCLEOTIDE SEQUENCE [LARGE SCALE GENOMIC DNA]</scope>
    <source>
        <strain evidence="3">CIP 111951</strain>
    </source>
</reference>
<evidence type="ECO:0000313" key="3">
    <source>
        <dbReference type="Proteomes" id="UP001152485"/>
    </source>
</evidence>